<dbReference type="SUPFAM" id="SSF48452">
    <property type="entry name" value="TPR-like"/>
    <property type="match status" value="3"/>
</dbReference>
<evidence type="ECO:0000259" key="3">
    <source>
        <dbReference type="Pfam" id="PF25000"/>
    </source>
</evidence>
<name>A0A9P8ICV9_9PEZI</name>
<dbReference type="InterPro" id="IPR011990">
    <property type="entry name" value="TPR-like_helical_dom_sf"/>
</dbReference>
<dbReference type="Pfam" id="PF13374">
    <property type="entry name" value="TPR_10"/>
    <property type="match status" value="2"/>
</dbReference>
<dbReference type="Gene3D" id="3.40.50.1820">
    <property type="entry name" value="alpha/beta hydrolase"/>
    <property type="match status" value="1"/>
</dbReference>
<dbReference type="SUPFAM" id="SSF53474">
    <property type="entry name" value="alpha/beta-Hydrolases"/>
    <property type="match status" value="1"/>
</dbReference>
<dbReference type="PANTHER" id="PTHR46082">
    <property type="entry name" value="ATP/GTP-BINDING PROTEIN-RELATED"/>
    <property type="match status" value="1"/>
</dbReference>
<dbReference type="InterPro" id="IPR007751">
    <property type="entry name" value="DUF676_lipase-like"/>
</dbReference>
<dbReference type="InterPro" id="IPR056681">
    <property type="entry name" value="DUF7779"/>
</dbReference>
<feature type="domain" description="DUF676" evidence="2">
    <location>
        <begin position="40"/>
        <end position="167"/>
    </location>
</feature>
<accession>A0A9P8ICV9</accession>
<dbReference type="InterPro" id="IPR053137">
    <property type="entry name" value="NLR-like"/>
</dbReference>
<dbReference type="NCBIfam" id="NF040586">
    <property type="entry name" value="FxSxx_TPR"/>
    <property type="match status" value="1"/>
</dbReference>
<sequence>MKIADRSRTIKASPPKAGMGLQVLYPSKDAGKAEVLKADIVAVHGLDGDPKNTWTNRQTKAFWLKDFLPHDVPNARVLTFGYNANAAFGNSTADIVDHAKSLLSSLVDKREEDDELSRPIIFIGHSLGGIVIKQALFQAKIEQRYNSISESTVGIMFLGTPHRGSEKVAYGKVLASLATTVLNKPSPRLVKALQVNSKALMRLTTDFKFQLPKYQVHSFYEMKPTKMLSTLVVEKHSALLEVDGEEQIPVDADHEEMCKVIDREDDVYEKIFKRIRRMIKKQGSTHLNDSLPRSPFIIPFPRDSMFVGREDIMANINKSYEQAALQSHIRLALVGLGGVGKSQIAIEYAYRVKDSAPHTSIFWIHASNAARFEQGYREIANKVKIPGRDDPRADMLQLVSEWLSDEKNCQWLIILDNADDDSVFFQLDEGIGQSIQANDIVSGKVPLASFLPETPNGSVLVTSRNSTAAMNLVGYDNIIQVKPMDERDALALLKTRIPFGEPSESEAKALVQALECIPLAITHAAAYIRMREPRITISTYLQLFRESAENQANLLSNKDVRDLRRDHSTRHAVITTWQISFNQIQKTNSAATDLLALISMFDRQGIPEYLLHDNINRLQFEDAIAPLISFALIRAQVGQQSFEMHSLVQLSTRKWLEQNKLLEKWRKESVRIMARAFPSGAYETWTDCQALLPHSKEVMTYVPSDEDGVLNQATIADKTACYLFHRGEYVAAEKISRGAVERREKVLGPEHPDTLISISILGGALEGLGKYGEAEAMHRRALEEREKVLGPEHPFTLVGANQLGRVLELLGKYKNAEALHRRALEGREKVLGSEHPGTLSSINSLGSVLKRLGKYEEAEVMHRQALEGQEKVLGPEHPYTLISVSDLGSVLNKLGKYEEAEALCRRDLEWSEKVLGPEHPETLSSISNLGSVLENSGKYEKTKAMYQQTLEGMKKVLGPEHPNTLISFNNLGSVLKGLGKYGEAEVMYRWALEGYEKVLGLEHPDTLVGANQLGRVLKRLGKYEEAEVLHRRALEGCEK</sequence>
<dbReference type="SUPFAM" id="SSF52540">
    <property type="entry name" value="P-loop containing nucleoside triphosphate hydrolases"/>
    <property type="match status" value="1"/>
</dbReference>
<dbReference type="Pfam" id="PF13424">
    <property type="entry name" value="TPR_12"/>
    <property type="match status" value="3"/>
</dbReference>
<proteinExistence type="inferred from homology"/>
<dbReference type="Proteomes" id="UP000750711">
    <property type="component" value="Unassembled WGS sequence"/>
</dbReference>
<comment type="similarity">
    <text evidence="1">Belongs to the putative lipase ROG1 family.</text>
</comment>
<reference evidence="4" key="1">
    <citation type="submission" date="2021-03" db="EMBL/GenBank/DDBJ databases">
        <title>Comparative genomics and phylogenomic investigation of the class Geoglossomycetes provide insights into ecological specialization and systematics.</title>
        <authorList>
            <person name="Melie T."/>
            <person name="Pirro S."/>
            <person name="Miller A.N."/>
            <person name="Quandt A."/>
        </authorList>
    </citation>
    <scope>NUCLEOTIDE SEQUENCE</scope>
    <source>
        <strain evidence="4">CAQ_001_2017</strain>
    </source>
</reference>
<organism evidence="4 5">
    <name type="scientific">Trichoglossum hirsutum</name>
    <dbReference type="NCBI Taxonomy" id="265104"/>
    <lineage>
        <taxon>Eukaryota</taxon>
        <taxon>Fungi</taxon>
        <taxon>Dikarya</taxon>
        <taxon>Ascomycota</taxon>
        <taxon>Pezizomycotina</taxon>
        <taxon>Geoglossomycetes</taxon>
        <taxon>Geoglossales</taxon>
        <taxon>Geoglossaceae</taxon>
        <taxon>Trichoglossum</taxon>
    </lineage>
</organism>
<evidence type="ECO:0000259" key="2">
    <source>
        <dbReference type="Pfam" id="PF05057"/>
    </source>
</evidence>
<protein>
    <submittedName>
        <fullName evidence="4">Uncharacterized protein</fullName>
    </submittedName>
</protein>
<dbReference type="Pfam" id="PF05057">
    <property type="entry name" value="DUF676"/>
    <property type="match status" value="1"/>
</dbReference>
<evidence type="ECO:0000256" key="1">
    <source>
        <dbReference type="ARBA" id="ARBA00007920"/>
    </source>
</evidence>
<dbReference type="Gene3D" id="1.25.40.10">
    <property type="entry name" value="Tetratricopeptide repeat domain"/>
    <property type="match status" value="2"/>
</dbReference>
<dbReference type="InterPro" id="IPR027417">
    <property type="entry name" value="P-loop_NTPase"/>
</dbReference>
<dbReference type="PRINTS" id="PR00381">
    <property type="entry name" value="KINESINLIGHT"/>
</dbReference>
<evidence type="ECO:0000313" key="5">
    <source>
        <dbReference type="Proteomes" id="UP000750711"/>
    </source>
</evidence>
<dbReference type="InterPro" id="IPR019734">
    <property type="entry name" value="TPR_rpt"/>
</dbReference>
<gene>
    <name evidence="4" type="ORF">GP486_006908</name>
</gene>
<dbReference type="InterPro" id="IPR029058">
    <property type="entry name" value="AB_hydrolase_fold"/>
</dbReference>
<dbReference type="EMBL" id="JAGHQM010001721">
    <property type="protein sequence ID" value="KAH0552892.1"/>
    <property type="molecule type" value="Genomic_DNA"/>
</dbReference>
<dbReference type="PANTHER" id="PTHR46082:SF6">
    <property type="entry name" value="AAA+ ATPASE DOMAIN-CONTAINING PROTEIN-RELATED"/>
    <property type="match status" value="1"/>
</dbReference>
<keyword evidence="5" id="KW-1185">Reference proteome</keyword>
<dbReference type="Gene3D" id="3.40.50.300">
    <property type="entry name" value="P-loop containing nucleotide triphosphate hydrolases"/>
    <property type="match status" value="1"/>
</dbReference>
<dbReference type="Pfam" id="PF25000">
    <property type="entry name" value="DUF7779"/>
    <property type="match status" value="1"/>
</dbReference>
<dbReference type="AlphaFoldDB" id="A0A9P8ICV9"/>
<comment type="caution">
    <text evidence="4">The sequence shown here is derived from an EMBL/GenBank/DDBJ whole genome shotgun (WGS) entry which is preliminary data.</text>
</comment>
<feature type="non-terminal residue" evidence="4">
    <location>
        <position position="1039"/>
    </location>
</feature>
<evidence type="ECO:0000313" key="4">
    <source>
        <dbReference type="EMBL" id="KAH0552892.1"/>
    </source>
</evidence>
<dbReference type="SMART" id="SM00028">
    <property type="entry name" value="TPR"/>
    <property type="match status" value="7"/>
</dbReference>
<feature type="domain" description="DUF7779" evidence="3">
    <location>
        <begin position="584"/>
        <end position="660"/>
    </location>
</feature>